<dbReference type="SMART" id="SM00220">
    <property type="entry name" value="S_TKc"/>
    <property type="match status" value="1"/>
</dbReference>
<gene>
    <name evidence="10" type="ORF">RsTaC01_0844</name>
</gene>
<dbReference type="KEGG" id="ptrh:RsTaC01_0844"/>
<dbReference type="PANTHER" id="PTHR44899">
    <property type="entry name" value="CAMK FAMILY PROTEIN KINASE"/>
    <property type="match status" value="1"/>
</dbReference>
<evidence type="ECO:0000256" key="5">
    <source>
        <dbReference type="ARBA" id="ARBA00022777"/>
    </source>
</evidence>
<evidence type="ECO:0000256" key="8">
    <source>
        <dbReference type="ARBA" id="ARBA00048679"/>
    </source>
</evidence>
<keyword evidence="6" id="KW-0067">ATP-binding</keyword>
<comment type="catalytic activity">
    <reaction evidence="7">
        <text>L-threonyl-[protein] + ATP = O-phospho-L-threonyl-[protein] + ADP + H(+)</text>
        <dbReference type="Rhea" id="RHEA:46608"/>
        <dbReference type="Rhea" id="RHEA-COMP:11060"/>
        <dbReference type="Rhea" id="RHEA-COMP:11605"/>
        <dbReference type="ChEBI" id="CHEBI:15378"/>
        <dbReference type="ChEBI" id="CHEBI:30013"/>
        <dbReference type="ChEBI" id="CHEBI:30616"/>
        <dbReference type="ChEBI" id="CHEBI:61977"/>
        <dbReference type="ChEBI" id="CHEBI:456216"/>
        <dbReference type="EC" id="2.7.11.1"/>
    </reaction>
</comment>
<dbReference type="SUPFAM" id="SSF56112">
    <property type="entry name" value="Protein kinase-like (PK-like)"/>
    <property type="match status" value="1"/>
</dbReference>
<dbReference type="EC" id="2.7.11.1" evidence="1"/>
<dbReference type="InterPro" id="IPR000719">
    <property type="entry name" value="Prot_kinase_dom"/>
</dbReference>
<dbReference type="EMBL" id="AP027925">
    <property type="protein sequence ID" value="BED92926.1"/>
    <property type="molecule type" value="Genomic_DNA"/>
</dbReference>
<dbReference type="AlphaFoldDB" id="A0AA48HWX9"/>
<dbReference type="Pfam" id="PF00069">
    <property type="entry name" value="Pkinase"/>
    <property type="match status" value="1"/>
</dbReference>
<sequence>MIHKKRNLFSPFVGATILFFVLNPINVNAFKGENDIRQAINNKAFTKTSSQQSVFSMSLFKLLKKAQNFISSNSLSIDPMDNIANLDPKDFEKKLKDIHLKLSNLVIATIKGLSKLEVINKSKKIESKKQINDILKQIGFDDKTKNSISNDAFMEAITEAEISNAVPFAFGQQGNPQFYAPQSQFPAQPNFVAGQQGNPQFYAPQSQFPAQPNFVAGQQGNPQFYAPQSQFPAQPNFVAGQQGNPQFYAPQSQFPAQPNFVAGQQGNPQFCAPQSQFPAQPNFVDGFPAVSCPTPSFPEFSKITSYPFITFRQFIPNSMPQSQFPGQQNPMQQQVLPQSRSNLENYEFGKLLGEGSFGRVYEAIDKLNGQKVCIKMILFHNNDKELKELQNEAHVWCNLEHKNVVKYYCSFVKNEYLYIVMELVEGKTLNQLLDDSSMPLNENWALYYFNQLLDAVMYCHINEIIHRDLKPQNILLGNDNQIKLADFGVSKDMNMGGALAKTQIGTPFYMAPEIFRKLEYSYEVDVWALGCLLYEMVTKEKPFGTDYLTFMGNVVNNDPEPINTTNCSDDLKHLINMMLDKNPKTRIKTRDILKLPIIKNSRDVAGFKNYYYKEMH</sequence>
<keyword evidence="2" id="KW-0723">Serine/threonine-protein kinase</keyword>
<evidence type="ECO:0000256" key="6">
    <source>
        <dbReference type="ARBA" id="ARBA00022840"/>
    </source>
</evidence>
<reference evidence="10" key="1">
    <citation type="journal article" date="2023" name="ISME J.">
        <title>Emergence of putative energy parasites within Clostridia revealed by genome analysis of a novel endosymbiotic clade.</title>
        <authorList>
            <person name="Takahashi K."/>
            <person name="Kuwahara H."/>
            <person name="Horikawa Y."/>
            <person name="Izawa K."/>
            <person name="Kato D."/>
            <person name="Inagaki T."/>
            <person name="Yuki M."/>
            <person name="Ohkuma M."/>
            <person name="Hongoh Y."/>
        </authorList>
    </citation>
    <scope>NUCLEOTIDE SEQUENCE</scope>
    <source>
        <strain evidence="10">RsTa-C01</strain>
    </source>
</reference>
<evidence type="ECO:0000256" key="4">
    <source>
        <dbReference type="ARBA" id="ARBA00022741"/>
    </source>
</evidence>
<dbReference type="InterPro" id="IPR008271">
    <property type="entry name" value="Ser/Thr_kinase_AS"/>
</dbReference>
<dbReference type="Gene3D" id="1.10.510.10">
    <property type="entry name" value="Transferase(Phosphotransferase) domain 1"/>
    <property type="match status" value="1"/>
</dbReference>
<evidence type="ECO:0000256" key="3">
    <source>
        <dbReference type="ARBA" id="ARBA00022679"/>
    </source>
</evidence>
<dbReference type="InterPro" id="IPR051131">
    <property type="entry name" value="NEK_Ser/Thr_kinase_NIMA"/>
</dbReference>
<dbReference type="PROSITE" id="PS00108">
    <property type="entry name" value="PROTEIN_KINASE_ST"/>
    <property type="match status" value="1"/>
</dbReference>
<dbReference type="GO" id="GO:0005524">
    <property type="term" value="F:ATP binding"/>
    <property type="evidence" value="ECO:0007669"/>
    <property type="project" value="UniProtKB-KW"/>
</dbReference>
<dbReference type="Proteomes" id="UP001335720">
    <property type="component" value="Chromosome"/>
</dbReference>
<protein>
    <recommendedName>
        <fullName evidence="1">non-specific serine/threonine protein kinase</fullName>
        <ecNumber evidence="1">2.7.11.1</ecNumber>
    </recommendedName>
</protein>
<keyword evidence="4" id="KW-0547">Nucleotide-binding</keyword>
<evidence type="ECO:0000256" key="2">
    <source>
        <dbReference type="ARBA" id="ARBA00022527"/>
    </source>
</evidence>
<keyword evidence="3" id="KW-0808">Transferase</keyword>
<evidence type="ECO:0000256" key="1">
    <source>
        <dbReference type="ARBA" id="ARBA00012513"/>
    </source>
</evidence>
<comment type="catalytic activity">
    <reaction evidence="8">
        <text>L-seryl-[protein] + ATP = O-phospho-L-seryl-[protein] + ADP + H(+)</text>
        <dbReference type="Rhea" id="RHEA:17989"/>
        <dbReference type="Rhea" id="RHEA-COMP:9863"/>
        <dbReference type="Rhea" id="RHEA-COMP:11604"/>
        <dbReference type="ChEBI" id="CHEBI:15378"/>
        <dbReference type="ChEBI" id="CHEBI:29999"/>
        <dbReference type="ChEBI" id="CHEBI:30616"/>
        <dbReference type="ChEBI" id="CHEBI:83421"/>
        <dbReference type="ChEBI" id="CHEBI:456216"/>
        <dbReference type="EC" id="2.7.11.1"/>
    </reaction>
</comment>
<accession>A0AA48HWX9</accession>
<feature type="domain" description="Protein kinase" evidence="9">
    <location>
        <begin position="346"/>
        <end position="598"/>
    </location>
</feature>
<dbReference type="InterPro" id="IPR011009">
    <property type="entry name" value="Kinase-like_dom_sf"/>
</dbReference>
<keyword evidence="5 10" id="KW-0418">Kinase</keyword>
<dbReference type="PROSITE" id="PS50011">
    <property type="entry name" value="PROTEIN_KINASE_DOM"/>
    <property type="match status" value="1"/>
</dbReference>
<evidence type="ECO:0000259" key="9">
    <source>
        <dbReference type="PROSITE" id="PS50011"/>
    </source>
</evidence>
<organism evidence="10">
    <name type="scientific">Candidatus Paraimprobicoccus trichonymphae</name>
    <dbReference type="NCBI Taxonomy" id="3033793"/>
    <lineage>
        <taxon>Bacteria</taxon>
        <taxon>Bacillati</taxon>
        <taxon>Bacillota</taxon>
        <taxon>Clostridia</taxon>
        <taxon>Candidatus Paraimprobicoccus</taxon>
    </lineage>
</organism>
<dbReference type="GO" id="GO:0004674">
    <property type="term" value="F:protein serine/threonine kinase activity"/>
    <property type="evidence" value="ECO:0007669"/>
    <property type="project" value="UniProtKB-KW"/>
</dbReference>
<name>A0AA48HWX9_9FIRM</name>
<evidence type="ECO:0000313" key="10">
    <source>
        <dbReference type="EMBL" id="BED92926.1"/>
    </source>
</evidence>
<dbReference type="PANTHER" id="PTHR44899:SF3">
    <property type="entry name" value="SERINE_THREONINE-PROTEIN KINASE NEK1"/>
    <property type="match status" value="1"/>
</dbReference>
<evidence type="ECO:0000256" key="7">
    <source>
        <dbReference type="ARBA" id="ARBA00047899"/>
    </source>
</evidence>
<proteinExistence type="predicted"/>